<dbReference type="EMBL" id="MFLV01000013">
    <property type="protein sequence ID" value="OGG71582.1"/>
    <property type="molecule type" value="Genomic_DNA"/>
</dbReference>
<evidence type="ECO:0000313" key="1">
    <source>
        <dbReference type="EMBL" id="OGG71582.1"/>
    </source>
</evidence>
<sequence length="155" mass="17955">MEFFIQRFLQARDGNMPPQEAWLSHEGPNEKFMASFAAPLELLDQEAWDNMLLIAVKTGAVRAYLSFRYGCTFAEARQLSDAYLTSYLLPLNRKRVIGVVTAGLYDASPWGWYFISLFDYRDIPRSHRTHTQSQFEALLRDVGYDLAELEQKKPH</sequence>
<comment type="caution">
    <text evidence="1">The sequence shown here is derived from an EMBL/GenBank/DDBJ whole genome shotgun (WGS) entry which is preliminary data.</text>
</comment>
<dbReference type="AlphaFoldDB" id="A0A1F6EEE1"/>
<organism evidence="1 2">
    <name type="scientific">Candidatus Kaiserbacteria bacterium RIFCSPLOWO2_01_FULL_51_21</name>
    <dbReference type="NCBI Taxonomy" id="1798508"/>
    <lineage>
        <taxon>Bacteria</taxon>
        <taxon>Candidatus Kaiseribacteriota</taxon>
    </lineage>
</organism>
<protein>
    <submittedName>
        <fullName evidence="1">Uncharacterized protein</fullName>
    </submittedName>
</protein>
<dbReference type="STRING" id="1798508.A3A35_02900"/>
<proteinExistence type="predicted"/>
<accession>A0A1F6EEE1</accession>
<reference evidence="1 2" key="1">
    <citation type="journal article" date="2016" name="Nat. Commun.">
        <title>Thousands of microbial genomes shed light on interconnected biogeochemical processes in an aquifer system.</title>
        <authorList>
            <person name="Anantharaman K."/>
            <person name="Brown C.T."/>
            <person name="Hug L.A."/>
            <person name="Sharon I."/>
            <person name="Castelle C.J."/>
            <person name="Probst A.J."/>
            <person name="Thomas B.C."/>
            <person name="Singh A."/>
            <person name="Wilkins M.J."/>
            <person name="Karaoz U."/>
            <person name="Brodie E.L."/>
            <person name="Williams K.H."/>
            <person name="Hubbard S.S."/>
            <person name="Banfield J.F."/>
        </authorList>
    </citation>
    <scope>NUCLEOTIDE SEQUENCE [LARGE SCALE GENOMIC DNA]</scope>
</reference>
<dbReference type="Proteomes" id="UP000179115">
    <property type="component" value="Unassembled WGS sequence"/>
</dbReference>
<gene>
    <name evidence="1" type="ORF">A3A35_02900</name>
</gene>
<evidence type="ECO:0000313" key="2">
    <source>
        <dbReference type="Proteomes" id="UP000179115"/>
    </source>
</evidence>
<name>A0A1F6EEE1_9BACT</name>